<keyword evidence="4" id="KW-1185">Reference proteome</keyword>
<dbReference type="HOGENOM" id="CLU_012494_12_2_1"/>
<dbReference type="InterPro" id="IPR029058">
    <property type="entry name" value="AB_hydrolase_fold"/>
</dbReference>
<dbReference type="ESTHER" id="anoca-h9gqa2">
    <property type="family name" value="Arylacetamide_deacetylase"/>
</dbReference>
<dbReference type="InterPro" id="IPR013094">
    <property type="entry name" value="AB_hydrolase_3"/>
</dbReference>
<dbReference type="KEGG" id="acs:100560410"/>
<evidence type="ECO:0000259" key="2">
    <source>
        <dbReference type="Pfam" id="PF07859"/>
    </source>
</evidence>
<evidence type="ECO:0000256" key="1">
    <source>
        <dbReference type="ARBA" id="ARBA00022801"/>
    </source>
</evidence>
<feature type="domain" description="Alpha/beta hydrolase fold-3" evidence="2">
    <location>
        <begin position="249"/>
        <end position="306"/>
    </location>
</feature>
<proteinExistence type="predicted"/>
<evidence type="ECO:0000313" key="4">
    <source>
        <dbReference type="Proteomes" id="UP000001646"/>
    </source>
</evidence>
<reference evidence="3" key="3">
    <citation type="submission" date="2025-09" db="UniProtKB">
        <authorList>
            <consortium name="Ensembl"/>
        </authorList>
    </citation>
    <scope>IDENTIFICATION</scope>
</reference>
<sequence length="333" mass="37527">MLNLKKARLHPGLSTEDLCFDGVPVRIYRPKAPSAGWRKGFVFFHGGAGMMGSIDYYQDVCSKLAKDSQTVLVSVGYRLSPEHPYPTQCEDCFAATVHFMKNSEVFGVDPSQIVIGGDSAGGNYASVIAQKLVERPDLPRLRAQVLLYAGTQAMDFNLPSYQQNATMPLLFQDSVVFYGLKYFGKSTSLTEDLLIGSHVPDEIRLKCDKWMRPENLPERFLRRGFRQIPAVPCKPEVYEKLPEILSISFSSLFADDAVIRQLPETFVVTCEYDVLRDDSLLYKKRLEDNGVKVSWFHSENGFHGVINCIDLWFLTFPAGVEILDRAADFVRSL</sequence>
<reference evidence="3" key="1">
    <citation type="submission" date="2009-12" db="EMBL/GenBank/DDBJ databases">
        <title>The Genome Sequence of Anolis carolinensis (Green Anole Lizard).</title>
        <authorList>
            <consortium name="The Genome Sequencing Platform"/>
            <person name="Di Palma F."/>
            <person name="Alfoldi J."/>
            <person name="Heiman D."/>
            <person name="Young S."/>
            <person name="Grabherr M."/>
            <person name="Johnson J."/>
            <person name="Lander E.S."/>
            <person name="Lindblad-Toh K."/>
        </authorList>
    </citation>
    <scope>NUCLEOTIDE SEQUENCE [LARGE SCALE GENOMIC DNA]</scope>
    <source>
        <strain evidence="3">JBL SC #1</strain>
    </source>
</reference>
<dbReference type="STRING" id="28377.ENSACAP00000018065"/>
<dbReference type="InParanoid" id="H9GQA2"/>
<dbReference type="GO" id="GO:0016787">
    <property type="term" value="F:hydrolase activity"/>
    <property type="evidence" value="ECO:0007669"/>
    <property type="project" value="UniProtKB-KW"/>
</dbReference>
<dbReference type="OrthoDB" id="408631at2759"/>
<evidence type="ECO:0000313" key="3">
    <source>
        <dbReference type="Ensembl" id="ENSACAP00000018065.2"/>
    </source>
</evidence>
<protein>
    <recommendedName>
        <fullName evidence="2">Alpha/beta hydrolase fold-3 domain-containing protein</fullName>
    </recommendedName>
</protein>
<dbReference type="Pfam" id="PF07859">
    <property type="entry name" value="Abhydrolase_3"/>
    <property type="match status" value="2"/>
</dbReference>
<dbReference type="Gene3D" id="3.40.50.1820">
    <property type="entry name" value="alpha/beta hydrolase"/>
    <property type="match status" value="1"/>
</dbReference>
<dbReference type="Proteomes" id="UP000001646">
    <property type="component" value="Unplaced"/>
</dbReference>
<dbReference type="InterPro" id="IPR050300">
    <property type="entry name" value="GDXG_lipolytic_enzyme"/>
</dbReference>
<dbReference type="GeneTree" id="ENSGT00940000164442"/>
<reference evidence="3" key="2">
    <citation type="submission" date="2025-08" db="UniProtKB">
        <authorList>
            <consortium name="Ensembl"/>
        </authorList>
    </citation>
    <scope>IDENTIFICATION</scope>
</reference>
<name>H9GQA2_ANOCA</name>
<keyword evidence="1" id="KW-0378">Hydrolase</keyword>
<dbReference type="SUPFAM" id="SSF53474">
    <property type="entry name" value="alpha/beta-Hydrolases"/>
    <property type="match status" value="1"/>
</dbReference>
<feature type="domain" description="Alpha/beta hydrolase fold-3" evidence="2">
    <location>
        <begin position="41"/>
        <end position="184"/>
    </location>
</feature>
<dbReference type="eggNOG" id="KOG1515">
    <property type="taxonomic scope" value="Eukaryota"/>
</dbReference>
<organism evidence="3 4">
    <name type="scientific">Anolis carolinensis</name>
    <name type="common">Green anole</name>
    <name type="synonym">American chameleon</name>
    <dbReference type="NCBI Taxonomy" id="28377"/>
    <lineage>
        <taxon>Eukaryota</taxon>
        <taxon>Metazoa</taxon>
        <taxon>Chordata</taxon>
        <taxon>Craniata</taxon>
        <taxon>Vertebrata</taxon>
        <taxon>Euteleostomi</taxon>
        <taxon>Lepidosauria</taxon>
        <taxon>Squamata</taxon>
        <taxon>Bifurcata</taxon>
        <taxon>Unidentata</taxon>
        <taxon>Episquamata</taxon>
        <taxon>Toxicofera</taxon>
        <taxon>Iguania</taxon>
        <taxon>Dactyloidae</taxon>
        <taxon>Anolis</taxon>
    </lineage>
</organism>
<dbReference type="PANTHER" id="PTHR48081">
    <property type="entry name" value="AB HYDROLASE SUPERFAMILY PROTEIN C4A8.06C"/>
    <property type="match status" value="1"/>
</dbReference>
<dbReference type="PANTHER" id="PTHR48081:SF32">
    <property type="entry name" value="ALPHA_BETA HYDROLASE FOLD-3 DOMAIN-CONTAINING PROTEIN"/>
    <property type="match status" value="1"/>
</dbReference>
<dbReference type="AlphaFoldDB" id="H9GQA2"/>
<dbReference type="Ensembl" id="ENSACAT00000024324.2">
    <property type="protein sequence ID" value="ENSACAP00000018065.2"/>
    <property type="gene ID" value="ENSACAG00000025527.2"/>
</dbReference>
<accession>H9GQA2</accession>